<dbReference type="eggNOG" id="ENOG502S00J">
    <property type="taxonomic scope" value="Eukaryota"/>
</dbReference>
<dbReference type="GO" id="GO:0000812">
    <property type="term" value="C:Swr1 complex"/>
    <property type="evidence" value="ECO:0007669"/>
    <property type="project" value="InterPro"/>
</dbReference>
<feature type="region of interest" description="Disordered" evidence="1">
    <location>
        <begin position="1"/>
        <end position="75"/>
    </location>
</feature>
<dbReference type="PANTHER" id="PTHR28108">
    <property type="entry name" value="SWR1-COMPLEX PROTEIN 3"/>
    <property type="match status" value="1"/>
</dbReference>
<dbReference type="Pfam" id="PF24707">
    <property type="entry name" value="Swc3"/>
    <property type="match status" value="1"/>
</dbReference>
<feature type="domain" description="SWR1-complex protein 3" evidence="2">
    <location>
        <begin position="98"/>
        <end position="172"/>
    </location>
</feature>
<dbReference type="OrthoDB" id="5338195at2759"/>
<dbReference type="AlphaFoldDB" id="K1X9P6"/>
<name>K1X9P6_MARBU</name>
<evidence type="ECO:0000256" key="1">
    <source>
        <dbReference type="SAM" id="MobiDB-lite"/>
    </source>
</evidence>
<feature type="compositionally biased region" description="Pro residues" evidence="1">
    <location>
        <begin position="198"/>
        <end position="229"/>
    </location>
</feature>
<organism evidence="3 4">
    <name type="scientific">Marssonina brunnea f. sp. multigermtubi (strain MB_m1)</name>
    <name type="common">Marssonina leaf spot fungus</name>
    <dbReference type="NCBI Taxonomy" id="1072389"/>
    <lineage>
        <taxon>Eukaryota</taxon>
        <taxon>Fungi</taxon>
        <taxon>Dikarya</taxon>
        <taxon>Ascomycota</taxon>
        <taxon>Pezizomycotina</taxon>
        <taxon>Leotiomycetes</taxon>
        <taxon>Helotiales</taxon>
        <taxon>Drepanopezizaceae</taxon>
        <taxon>Drepanopeziza</taxon>
    </lineage>
</organism>
<dbReference type="PANTHER" id="PTHR28108:SF1">
    <property type="entry name" value="SWR1-COMPLEX PROTEIN 3"/>
    <property type="match status" value="1"/>
</dbReference>
<evidence type="ECO:0000313" key="4">
    <source>
        <dbReference type="Proteomes" id="UP000006753"/>
    </source>
</evidence>
<proteinExistence type="predicted"/>
<feature type="region of interest" description="Disordered" evidence="1">
    <location>
        <begin position="167"/>
        <end position="280"/>
    </location>
</feature>
<dbReference type="Proteomes" id="UP000006753">
    <property type="component" value="Unassembled WGS sequence"/>
</dbReference>
<feature type="region of interest" description="Disordered" evidence="1">
    <location>
        <begin position="124"/>
        <end position="153"/>
    </location>
</feature>
<reference evidence="3 4" key="1">
    <citation type="journal article" date="2012" name="BMC Genomics">
        <title>Sequencing the genome of Marssonina brunnea reveals fungus-poplar co-evolution.</title>
        <authorList>
            <person name="Zhu S."/>
            <person name="Cao Y.-Z."/>
            <person name="Jiang C."/>
            <person name="Tan B.-Y."/>
            <person name="Wang Z."/>
            <person name="Feng S."/>
            <person name="Zhang L."/>
            <person name="Su X.-H."/>
            <person name="Brejova B."/>
            <person name="Vinar T."/>
            <person name="Xu M."/>
            <person name="Wang M.-X."/>
            <person name="Zhang S.-G."/>
            <person name="Huang M.-R."/>
            <person name="Wu R."/>
            <person name="Zhou Y."/>
        </authorList>
    </citation>
    <scope>NUCLEOTIDE SEQUENCE [LARGE SCALE GENOMIC DNA]</scope>
    <source>
        <strain evidence="3 4">MB_m1</strain>
    </source>
</reference>
<dbReference type="InterPro" id="IPR057558">
    <property type="entry name" value="Swc3_dom"/>
</dbReference>
<protein>
    <recommendedName>
        <fullName evidence="2">SWR1-complex protein 3 domain-containing protein</fullName>
    </recommendedName>
</protein>
<dbReference type="HOGENOM" id="CLU_013601_1_0_1"/>
<evidence type="ECO:0000259" key="2">
    <source>
        <dbReference type="Pfam" id="PF24707"/>
    </source>
</evidence>
<evidence type="ECO:0000313" key="3">
    <source>
        <dbReference type="EMBL" id="EKD21806.1"/>
    </source>
</evidence>
<dbReference type="GO" id="GO:0140849">
    <property type="term" value="F:ATP-dependent H2AZ histone chaperone activity"/>
    <property type="evidence" value="ECO:0007669"/>
    <property type="project" value="InterPro"/>
</dbReference>
<feature type="region of interest" description="Disordered" evidence="1">
    <location>
        <begin position="370"/>
        <end position="396"/>
    </location>
</feature>
<dbReference type="InParanoid" id="K1X9P6"/>
<accession>K1X9P6</accession>
<dbReference type="KEGG" id="mbe:MBM_00919"/>
<gene>
    <name evidence="3" type="ORF">MBM_00919</name>
</gene>
<feature type="compositionally biased region" description="Pro residues" evidence="1">
    <location>
        <begin position="370"/>
        <end position="382"/>
    </location>
</feature>
<dbReference type="InterPro" id="IPR037651">
    <property type="entry name" value="Swc3"/>
</dbReference>
<keyword evidence="4" id="KW-1185">Reference proteome</keyword>
<dbReference type="EMBL" id="JH921428">
    <property type="protein sequence ID" value="EKD21806.1"/>
    <property type="molecule type" value="Genomic_DNA"/>
</dbReference>
<dbReference type="OMA" id="LQYGPPN"/>
<sequence length="573" mass="61992">MERKRKLPARAARVEAVSKKRTSTPPEQRLQTPQPPAPPPVVEETLPRSIAAGKPLPTVEEPQPENLPASQYQTVTERQVESYRLPQVSMTARKLGADLSPSGVLVESLHRSRQKWLSEGIFDKYWTKPKKKKGEPDQPADNPAKDSMTKLGSCTITVEPHSFEATMYAIKDTGPKPAPLPPTQQMYRPIIQYGPPGGVMPPTPPPPAPVQPVQQKPPPPIPQPSPLPQDAPVSDRAGPAAPGSAQNGHRPAPLQNPGPALTGPQPAPPSTPVGKSTDPVIQMLAERAATDPSLKGLMRIVANGEATAEELRRFQGHIDELTELTRAQKARESMDAAARLPRVEPPQVSPQVATPVQAPATVPAAVKVAPTPPPAAPAPQVQPQPQALRSKGPVPSAKPDISGVAFEFSGGNGDRYAFPRFSILESRAGGEVIASFLIVRRGSSSDSPTYDPALDYYQPITIRLFAQQGRQLDALQKIVAPPEEVRRYMDEIMDKATRAEYVLLAMRLPKEIESPVPAQEKEEAGDKGDAMDFQITPWATTNSSTPVPVHKVKPAKKLLSEEEQYQSFITTVV</sequence>